<organism evidence="2 3">
    <name type="scientific">Stylosanthes scabra</name>
    <dbReference type="NCBI Taxonomy" id="79078"/>
    <lineage>
        <taxon>Eukaryota</taxon>
        <taxon>Viridiplantae</taxon>
        <taxon>Streptophyta</taxon>
        <taxon>Embryophyta</taxon>
        <taxon>Tracheophyta</taxon>
        <taxon>Spermatophyta</taxon>
        <taxon>Magnoliopsida</taxon>
        <taxon>eudicotyledons</taxon>
        <taxon>Gunneridae</taxon>
        <taxon>Pentapetalae</taxon>
        <taxon>rosids</taxon>
        <taxon>fabids</taxon>
        <taxon>Fabales</taxon>
        <taxon>Fabaceae</taxon>
        <taxon>Papilionoideae</taxon>
        <taxon>50 kb inversion clade</taxon>
        <taxon>dalbergioids sensu lato</taxon>
        <taxon>Dalbergieae</taxon>
        <taxon>Pterocarpus clade</taxon>
        <taxon>Stylosanthes</taxon>
    </lineage>
</organism>
<evidence type="ECO:0000256" key="1">
    <source>
        <dbReference type="SAM" id="MobiDB-lite"/>
    </source>
</evidence>
<feature type="region of interest" description="Disordered" evidence="1">
    <location>
        <begin position="233"/>
        <end position="266"/>
    </location>
</feature>
<feature type="compositionally biased region" description="Basic and acidic residues" evidence="1">
    <location>
        <begin position="233"/>
        <end position="244"/>
    </location>
</feature>
<keyword evidence="3" id="KW-1185">Reference proteome</keyword>
<comment type="caution">
    <text evidence="2">The sequence shown here is derived from an EMBL/GenBank/DDBJ whole genome shotgun (WGS) entry which is preliminary data.</text>
</comment>
<feature type="region of interest" description="Disordered" evidence="1">
    <location>
        <begin position="166"/>
        <end position="209"/>
    </location>
</feature>
<protein>
    <submittedName>
        <fullName evidence="2">Uncharacterized protein</fullName>
    </submittedName>
</protein>
<sequence>MPIYHDYHGDAKSSSISHWDQIQICLKILLPSYQPVLSDSAAVESFLTDQKQMQIDANFQQTCASIIATMVEIQEEENSKPEMHAAHKEAGEEELRVPLAVLPRPWMTESGQNGGVAIGAEDGTAGKGRIATVALEPAEVAEMILPPPKPPDLDPAMILGVTSPYMADMRHPKGDGGERPRSVAGLRRREDKSSAADGSPVVESQKTISSVGDGAAVEYGIAVVEYGIAAHKAEPASREEDGTRDSAAGDGDRRTSSGQKPPRRRYIPFVGKPPILLATVLPWTRDKSPLIVKKEEGASVHKLVIVGDFAATTTAKQREEAVVVFGGGSRIVAQEKGKMALQSFFLFKIENDWRLVGVGEQLLPFPGLGLHLMFQAQFNNLLCELTFGLNASKNYFKLMLGLVYFKQSDPGGSLYFW</sequence>
<accession>A0ABU6QG48</accession>
<gene>
    <name evidence="2" type="ORF">PIB30_043770</name>
</gene>
<evidence type="ECO:0000313" key="2">
    <source>
        <dbReference type="EMBL" id="MED6110517.1"/>
    </source>
</evidence>
<evidence type="ECO:0000313" key="3">
    <source>
        <dbReference type="Proteomes" id="UP001341840"/>
    </source>
</evidence>
<proteinExistence type="predicted"/>
<reference evidence="2 3" key="1">
    <citation type="journal article" date="2023" name="Plants (Basel)">
        <title>Bridging the Gap: Combining Genomics and Transcriptomics Approaches to Understand Stylosanthes scabra, an Orphan Legume from the Brazilian Caatinga.</title>
        <authorList>
            <person name="Ferreira-Neto J.R.C."/>
            <person name="da Silva M.D."/>
            <person name="Binneck E."/>
            <person name="de Melo N.F."/>
            <person name="da Silva R.H."/>
            <person name="de Melo A.L.T.M."/>
            <person name="Pandolfi V."/>
            <person name="Bustamante F.O."/>
            <person name="Brasileiro-Vidal A.C."/>
            <person name="Benko-Iseppon A.M."/>
        </authorList>
    </citation>
    <scope>NUCLEOTIDE SEQUENCE [LARGE SCALE GENOMIC DNA]</scope>
    <source>
        <tissue evidence="2">Leaves</tissue>
    </source>
</reference>
<name>A0ABU6QG48_9FABA</name>
<feature type="compositionally biased region" description="Basic and acidic residues" evidence="1">
    <location>
        <begin position="168"/>
        <end position="194"/>
    </location>
</feature>
<dbReference type="Proteomes" id="UP001341840">
    <property type="component" value="Unassembled WGS sequence"/>
</dbReference>
<dbReference type="EMBL" id="JASCZI010000257">
    <property type="protein sequence ID" value="MED6110517.1"/>
    <property type="molecule type" value="Genomic_DNA"/>
</dbReference>